<evidence type="ECO:0000256" key="11">
    <source>
        <dbReference type="ARBA" id="ARBA00030126"/>
    </source>
</evidence>
<sequence length="358" mass="41123">MAAVFWVFNLAVEERRRLKLMRRYLRDASDPFSVPETQFLQLYRLSKECALDLCNNLRPYVPQEQRSTAIPLELKVLATLNFIASGSYQRRVGQDFLSCMSQASVSGTVHIVVEALNQILDQWIKFPIDEQDIKAVKKQFWDKYRFPGVIGAIDGTHIAIWPPEILREHLYINRKLYHSLNVMLICDGNQKILAVNAGHGGRTHDSRIWNASVVSHHLEQEHRNGRTGTWLIGDSGYPLLPYLLTPMLNQPVGTPPARYTDVHVKARSEIERCIGVLKGRWRCLRKERALHYKPEFAALIVNAACVLHNIAKTYNVPEPDLYVDDIDQEGEDFLQNINNGRGRAGQEVREVLIHRYFT</sequence>
<comment type="function">
    <text evidence="12">Transposase-derived protein that may have nuclease activity. Does not have transposase activity.</text>
</comment>
<dbReference type="InterPro" id="IPR045249">
    <property type="entry name" value="HARBI1-like"/>
</dbReference>
<accession>A0A151X7N1</accession>
<organism evidence="14 15">
    <name type="scientific">Mycetomoellerius zeteki</name>
    <dbReference type="NCBI Taxonomy" id="64791"/>
    <lineage>
        <taxon>Eukaryota</taxon>
        <taxon>Metazoa</taxon>
        <taxon>Ecdysozoa</taxon>
        <taxon>Arthropoda</taxon>
        <taxon>Hexapoda</taxon>
        <taxon>Insecta</taxon>
        <taxon>Pterygota</taxon>
        <taxon>Neoptera</taxon>
        <taxon>Endopterygota</taxon>
        <taxon>Hymenoptera</taxon>
        <taxon>Apocrita</taxon>
        <taxon>Aculeata</taxon>
        <taxon>Formicoidea</taxon>
        <taxon>Formicidae</taxon>
        <taxon>Myrmicinae</taxon>
        <taxon>Mycetomoellerius</taxon>
    </lineage>
</organism>
<evidence type="ECO:0000259" key="13">
    <source>
        <dbReference type="Pfam" id="PF13359"/>
    </source>
</evidence>
<reference evidence="14 15" key="1">
    <citation type="submission" date="2015-09" db="EMBL/GenBank/DDBJ databases">
        <title>Trachymyrmex zeteki WGS genome.</title>
        <authorList>
            <person name="Nygaard S."/>
            <person name="Hu H."/>
            <person name="Boomsma J."/>
            <person name="Zhang G."/>
        </authorList>
    </citation>
    <scope>NUCLEOTIDE SEQUENCE [LARGE SCALE GENOMIC DNA]</scope>
    <source>
        <strain evidence="14">Tzet28-1</strain>
        <tissue evidence="14">Whole body</tissue>
    </source>
</reference>
<comment type="cofactor">
    <cofactor evidence="1">
        <name>a divalent metal cation</name>
        <dbReference type="ChEBI" id="CHEBI:60240"/>
    </cofactor>
</comment>
<evidence type="ECO:0000256" key="6">
    <source>
        <dbReference type="ARBA" id="ARBA00022490"/>
    </source>
</evidence>
<keyword evidence="7" id="KW-0540">Nuclease</keyword>
<dbReference type="PRINTS" id="PR02086">
    <property type="entry name" value="PUTNUCHARBI1"/>
</dbReference>
<protein>
    <recommendedName>
        <fullName evidence="5">Putative nuclease HARBI1</fullName>
    </recommendedName>
    <alternativeName>
        <fullName evidence="11">Harbinger transposase-derived nuclease</fullName>
    </alternativeName>
</protein>
<dbReference type="EMBL" id="KQ982441">
    <property type="protein sequence ID" value="KYQ56385.1"/>
    <property type="molecule type" value="Genomic_DNA"/>
</dbReference>
<dbReference type="Proteomes" id="UP000075809">
    <property type="component" value="Unassembled WGS sequence"/>
</dbReference>
<dbReference type="STRING" id="64791.A0A151X7N1"/>
<evidence type="ECO:0000313" key="15">
    <source>
        <dbReference type="Proteomes" id="UP000075809"/>
    </source>
</evidence>
<evidence type="ECO:0000256" key="9">
    <source>
        <dbReference type="ARBA" id="ARBA00022801"/>
    </source>
</evidence>
<keyword evidence="8" id="KW-0479">Metal-binding</keyword>
<evidence type="ECO:0000256" key="3">
    <source>
        <dbReference type="ARBA" id="ARBA00004496"/>
    </source>
</evidence>
<comment type="subcellular location">
    <subcellularLocation>
        <location evidence="3">Cytoplasm</location>
    </subcellularLocation>
    <subcellularLocation>
        <location evidence="2">Nucleus</location>
    </subcellularLocation>
</comment>
<keyword evidence="10" id="KW-0539">Nucleus</keyword>
<comment type="similarity">
    <text evidence="4">Belongs to the HARBI1 family.</text>
</comment>
<dbReference type="InterPro" id="IPR026103">
    <property type="entry name" value="HARBI1_animal"/>
</dbReference>
<evidence type="ECO:0000313" key="14">
    <source>
        <dbReference type="EMBL" id="KYQ56385.1"/>
    </source>
</evidence>
<evidence type="ECO:0000256" key="12">
    <source>
        <dbReference type="ARBA" id="ARBA00045850"/>
    </source>
</evidence>
<dbReference type="GO" id="GO:0005737">
    <property type="term" value="C:cytoplasm"/>
    <property type="evidence" value="ECO:0007669"/>
    <property type="project" value="UniProtKB-SubCell"/>
</dbReference>
<feature type="domain" description="DDE Tnp4" evidence="13">
    <location>
        <begin position="153"/>
        <end position="309"/>
    </location>
</feature>
<evidence type="ECO:0000256" key="8">
    <source>
        <dbReference type="ARBA" id="ARBA00022723"/>
    </source>
</evidence>
<evidence type="ECO:0000256" key="1">
    <source>
        <dbReference type="ARBA" id="ARBA00001968"/>
    </source>
</evidence>
<gene>
    <name evidence="14" type="ORF">ALC60_04686</name>
</gene>
<dbReference type="PANTHER" id="PTHR22930:SF289">
    <property type="entry name" value="DDE TNP4 DOMAIN-CONTAINING PROTEIN-RELATED"/>
    <property type="match status" value="1"/>
</dbReference>
<evidence type="ECO:0000256" key="4">
    <source>
        <dbReference type="ARBA" id="ARBA00006958"/>
    </source>
</evidence>
<proteinExistence type="inferred from homology"/>
<evidence type="ECO:0000256" key="7">
    <source>
        <dbReference type="ARBA" id="ARBA00022722"/>
    </source>
</evidence>
<name>A0A151X7N1_9HYME</name>
<dbReference type="GO" id="GO:0005634">
    <property type="term" value="C:nucleus"/>
    <property type="evidence" value="ECO:0007669"/>
    <property type="project" value="UniProtKB-SubCell"/>
</dbReference>
<dbReference type="GO" id="GO:0016787">
    <property type="term" value="F:hydrolase activity"/>
    <property type="evidence" value="ECO:0007669"/>
    <property type="project" value="UniProtKB-KW"/>
</dbReference>
<evidence type="ECO:0000256" key="10">
    <source>
        <dbReference type="ARBA" id="ARBA00023242"/>
    </source>
</evidence>
<keyword evidence="9" id="KW-0378">Hydrolase</keyword>
<evidence type="ECO:0000256" key="5">
    <source>
        <dbReference type="ARBA" id="ARBA00015519"/>
    </source>
</evidence>
<evidence type="ECO:0000256" key="2">
    <source>
        <dbReference type="ARBA" id="ARBA00004123"/>
    </source>
</evidence>
<dbReference type="PANTHER" id="PTHR22930">
    <property type="match status" value="1"/>
</dbReference>
<keyword evidence="15" id="KW-1185">Reference proteome</keyword>
<dbReference type="AlphaFoldDB" id="A0A151X7N1"/>
<dbReference type="Pfam" id="PF13359">
    <property type="entry name" value="DDE_Tnp_4"/>
    <property type="match status" value="1"/>
</dbReference>
<dbReference type="GO" id="GO:0004518">
    <property type="term" value="F:nuclease activity"/>
    <property type="evidence" value="ECO:0007669"/>
    <property type="project" value="UniProtKB-KW"/>
</dbReference>
<keyword evidence="6" id="KW-0963">Cytoplasm</keyword>
<dbReference type="InterPro" id="IPR027806">
    <property type="entry name" value="HARBI1_dom"/>
</dbReference>
<dbReference type="GO" id="GO:0046872">
    <property type="term" value="F:metal ion binding"/>
    <property type="evidence" value="ECO:0007669"/>
    <property type="project" value="UniProtKB-KW"/>
</dbReference>